<reference evidence="8 9" key="1">
    <citation type="journal article" date="2019" name="Sci. Rep.">
        <title>Orb-weaving spider Araneus ventricosus genome elucidates the spidroin gene catalogue.</title>
        <authorList>
            <person name="Kono N."/>
            <person name="Nakamura H."/>
            <person name="Ohtoshi R."/>
            <person name="Moran D.A.P."/>
            <person name="Shinohara A."/>
            <person name="Yoshida Y."/>
            <person name="Fujiwara M."/>
            <person name="Mori M."/>
            <person name="Tomita M."/>
            <person name="Arakawa K."/>
        </authorList>
    </citation>
    <scope>NUCLEOTIDE SEQUENCE [LARGE SCALE GENOMIC DNA]</scope>
</reference>
<protein>
    <submittedName>
        <fullName evidence="8">Alcohol dehydrogenase class-3</fullName>
    </submittedName>
</protein>
<dbReference type="InterPro" id="IPR011032">
    <property type="entry name" value="GroES-like_sf"/>
</dbReference>
<dbReference type="SUPFAM" id="SSF50129">
    <property type="entry name" value="GroES-like"/>
    <property type="match status" value="2"/>
</dbReference>
<dbReference type="InterPro" id="IPR036291">
    <property type="entry name" value="NAD(P)-bd_dom_sf"/>
</dbReference>
<feature type="domain" description="Enoyl reductase (ER)" evidence="7">
    <location>
        <begin position="18"/>
        <end position="369"/>
    </location>
</feature>
<dbReference type="PROSITE" id="PS00059">
    <property type="entry name" value="ADH_ZINC"/>
    <property type="match status" value="1"/>
</dbReference>
<dbReference type="InterPro" id="IPR002328">
    <property type="entry name" value="ADH_Zn_CS"/>
</dbReference>
<comment type="caution">
    <text evidence="8">The sequence shown here is derived from an EMBL/GenBank/DDBJ whole genome shotgun (WGS) entry which is preliminary data.</text>
</comment>
<evidence type="ECO:0000313" key="9">
    <source>
        <dbReference type="Proteomes" id="UP000499080"/>
    </source>
</evidence>
<organism evidence="8 9">
    <name type="scientific">Araneus ventricosus</name>
    <name type="common">Orbweaver spider</name>
    <name type="synonym">Epeira ventricosa</name>
    <dbReference type="NCBI Taxonomy" id="182803"/>
    <lineage>
        <taxon>Eukaryota</taxon>
        <taxon>Metazoa</taxon>
        <taxon>Ecdysozoa</taxon>
        <taxon>Arthropoda</taxon>
        <taxon>Chelicerata</taxon>
        <taxon>Arachnida</taxon>
        <taxon>Araneae</taxon>
        <taxon>Araneomorphae</taxon>
        <taxon>Entelegynae</taxon>
        <taxon>Araneoidea</taxon>
        <taxon>Araneidae</taxon>
        <taxon>Araneus</taxon>
    </lineage>
</organism>
<dbReference type="EMBL" id="BGPR01001021">
    <property type="protein sequence ID" value="GBM43187.1"/>
    <property type="molecule type" value="Genomic_DNA"/>
</dbReference>
<evidence type="ECO:0000256" key="6">
    <source>
        <dbReference type="RuleBase" id="RU361277"/>
    </source>
</evidence>
<dbReference type="Pfam" id="PF08240">
    <property type="entry name" value="ADH_N"/>
    <property type="match status" value="1"/>
</dbReference>
<evidence type="ECO:0000256" key="2">
    <source>
        <dbReference type="ARBA" id="ARBA00022723"/>
    </source>
</evidence>
<proteinExistence type="inferred from homology"/>
<keyword evidence="2 6" id="KW-0479">Metal-binding</keyword>
<dbReference type="PANTHER" id="PTHR43880">
    <property type="entry name" value="ALCOHOL DEHYDROGENASE"/>
    <property type="match status" value="1"/>
</dbReference>
<dbReference type="InterPro" id="IPR020843">
    <property type="entry name" value="ER"/>
</dbReference>
<gene>
    <name evidence="8" type="primary">ADHX_1</name>
    <name evidence="8" type="ORF">AVEN_50106_1</name>
</gene>
<dbReference type="Gene3D" id="3.90.180.10">
    <property type="entry name" value="Medium-chain alcohol dehydrogenases, catalytic domain"/>
    <property type="match status" value="1"/>
</dbReference>
<evidence type="ECO:0000256" key="3">
    <source>
        <dbReference type="ARBA" id="ARBA00022833"/>
    </source>
</evidence>
<keyword evidence="5" id="KW-0520">NAD</keyword>
<dbReference type="OrthoDB" id="417550at2759"/>
<keyword evidence="3 6" id="KW-0862">Zinc</keyword>
<comment type="cofactor">
    <cofactor evidence="1 6">
        <name>Zn(2+)</name>
        <dbReference type="ChEBI" id="CHEBI:29105"/>
    </cofactor>
</comment>
<accession>A0A4Y2FQ73</accession>
<keyword evidence="9" id="KW-1185">Reference proteome</keyword>
<evidence type="ECO:0000256" key="5">
    <source>
        <dbReference type="ARBA" id="ARBA00023027"/>
    </source>
</evidence>
<dbReference type="FunFam" id="3.40.50.720:FF:000003">
    <property type="entry name" value="S-(hydroxymethyl)glutathione dehydrogenase"/>
    <property type="match status" value="1"/>
</dbReference>
<dbReference type="GO" id="GO:0005829">
    <property type="term" value="C:cytosol"/>
    <property type="evidence" value="ECO:0007669"/>
    <property type="project" value="TreeGrafter"/>
</dbReference>
<dbReference type="SMART" id="SM00829">
    <property type="entry name" value="PKS_ER"/>
    <property type="match status" value="1"/>
</dbReference>
<dbReference type="AlphaFoldDB" id="A0A4Y2FQ73"/>
<dbReference type="InterPro" id="IPR013154">
    <property type="entry name" value="ADH-like_N"/>
</dbReference>
<dbReference type="GO" id="GO:0051903">
    <property type="term" value="F:S-(hydroxymethyl)glutathione dehydrogenase [NAD(P)+] activity"/>
    <property type="evidence" value="ECO:0007669"/>
    <property type="project" value="TreeGrafter"/>
</dbReference>
<dbReference type="InterPro" id="IPR013149">
    <property type="entry name" value="ADH-like_C"/>
</dbReference>
<keyword evidence="4" id="KW-0560">Oxidoreductase</keyword>
<dbReference type="Proteomes" id="UP000499080">
    <property type="component" value="Unassembled WGS sequence"/>
</dbReference>
<dbReference type="SUPFAM" id="SSF51735">
    <property type="entry name" value="NAD(P)-binding Rossmann-fold domains"/>
    <property type="match status" value="1"/>
</dbReference>
<sequence>MSAGKPIICNAAVTWKAGRGFSIEKVEVAVPKKGEVRVQMKSTGLCHTDLHMMEGVEKDWPFPCVLGHEGAGVIESVGEGVTDVVPGDIVVLLFEGYCGECDYCKDSRTIMCRHQPRNQLQRDGTSRFYRKGRDISQLFSLGTFSQFTVVSECNVAKVNPKANPNTLCLVGCCIPTGYGAVMNAGKVPAGATCAVWGLGGVGMCVLMGCRDSGASKVIGIDTNPDKFPLAQEFGATEVLNPKEVDSVPEKIAEITNGGADFCFASVGNAEAMAKAFMSSHPYWGKTVIIGLGQIGEKMKAGIWELLFGRVLTGTYYGSYKAKLGIPELVEKILSGQIELEKLISHRIPLNRISEGFQKMKEGEALRVIIDFDLTD</sequence>
<name>A0A4Y2FQ73_ARAVE</name>
<dbReference type="GO" id="GO:0046294">
    <property type="term" value="P:formaldehyde catabolic process"/>
    <property type="evidence" value="ECO:0007669"/>
    <property type="project" value="TreeGrafter"/>
</dbReference>
<dbReference type="Gene3D" id="3.40.50.720">
    <property type="entry name" value="NAD(P)-binding Rossmann-like Domain"/>
    <property type="match status" value="1"/>
</dbReference>
<evidence type="ECO:0000256" key="4">
    <source>
        <dbReference type="ARBA" id="ARBA00023002"/>
    </source>
</evidence>
<evidence type="ECO:0000259" key="7">
    <source>
        <dbReference type="SMART" id="SM00829"/>
    </source>
</evidence>
<evidence type="ECO:0000313" key="8">
    <source>
        <dbReference type="EMBL" id="GBM43187.1"/>
    </source>
</evidence>
<dbReference type="PANTHER" id="PTHR43880:SF12">
    <property type="entry name" value="ALCOHOL DEHYDROGENASE CLASS-3"/>
    <property type="match status" value="1"/>
</dbReference>
<evidence type="ECO:0000256" key="1">
    <source>
        <dbReference type="ARBA" id="ARBA00001947"/>
    </source>
</evidence>
<dbReference type="GO" id="GO:0008270">
    <property type="term" value="F:zinc ion binding"/>
    <property type="evidence" value="ECO:0007669"/>
    <property type="project" value="InterPro"/>
</dbReference>
<dbReference type="Pfam" id="PF00107">
    <property type="entry name" value="ADH_zinc_N"/>
    <property type="match status" value="1"/>
</dbReference>
<comment type="similarity">
    <text evidence="6">Belongs to the zinc-containing alcohol dehydrogenase family.</text>
</comment>